<dbReference type="InterPro" id="IPR029058">
    <property type="entry name" value="AB_hydrolase_fold"/>
</dbReference>
<dbReference type="EC" id="3.4.16.-" evidence="10"/>
<evidence type="ECO:0000256" key="2">
    <source>
        <dbReference type="ARBA" id="ARBA00009431"/>
    </source>
</evidence>
<dbReference type="GO" id="GO:0006508">
    <property type="term" value="P:proteolysis"/>
    <property type="evidence" value="ECO:0007669"/>
    <property type="project" value="UniProtKB-KW"/>
</dbReference>
<gene>
    <name evidence="11" type="ORF">HUJ06_000699</name>
</gene>
<keyword evidence="3" id="KW-0964">Secreted</keyword>
<dbReference type="PROSITE" id="PS00131">
    <property type="entry name" value="CARBOXYPEPT_SER_SER"/>
    <property type="match status" value="1"/>
</dbReference>
<dbReference type="PRINTS" id="PR00724">
    <property type="entry name" value="CRBOXYPTASEC"/>
</dbReference>
<evidence type="ECO:0000256" key="7">
    <source>
        <dbReference type="ARBA" id="ARBA00022801"/>
    </source>
</evidence>
<feature type="signal peptide" evidence="10">
    <location>
        <begin position="1"/>
        <end position="23"/>
    </location>
</feature>
<dbReference type="Gene3D" id="3.40.50.1820">
    <property type="entry name" value="alpha/beta hydrolase"/>
    <property type="match status" value="1"/>
</dbReference>
<dbReference type="GO" id="GO:0004185">
    <property type="term" value="F:serine-type carboxypeptidase activity"/>
    <property type="evidence" value="ECO:0007669"/>
    <property type="project" value="UniProtKB-UniRule"/>
</dbReference>
<evidence type="ECO:0000256" key="4">
    <source>
        <dbReference type="ARBA" id="ARBA00022645"/>
    </source>
</evidence>
<dbReference type="FunFam" id="3.40.50.11320:FF:000001">
    <property type="entry name" value="Carboxypeptidase"/>
    <property type="match status" value="1"/>
</dbReference>
<dbReference type="GO" id="GO:0005576">
    <property type="term" value="C:extracellular region"/>
    <property type="evidence" value="ECO:0007669"/>
    <property type="project" value="UniProtKB-SubCell"/>
</dbReference>
<reference evidence="11 12" key="1">
    <citation type="journal article" date="2020" name="Mol. Biol. Evol.">
        <title>Distinct Expression and Methylation Patterns for Genes with Different Fates following a Single Whole-Genome Duplication in Flowering Plants.</title>
        <authorList>
            <person name="Shi T."/>
            <person name="Rahmani R.S."/>
            <person name="Gugger P.F."/>
            <person name="Wang M."/>
            <person name="Li H."/>
            <person name="Zhang Y."/>
            <person name="Li Z."/>
            <person name="Wang Q."/>
            <person name="Van de Peer Y."/>
            <person name="Marchal K."/>
            <person name="Chen J."/>
        </authorList>
    </citation>
    <scope>NUCLEOTIDE SEQUENCE [LARGE SCALE GENOMIC DNA]</scope>
    <source>
        <tissue evidence="11">Leaf</tissue>
    </source>
</reference>
<evidence type="ECO:0000313" key="12">
    <source>
        <dbReference type="Proteomes" id="UP000607653"/>
    </source>
</evidence>
<dbReference type="EMBL" id="DUZY01000006">
    <property type="protein sequence ID" value="DAD42469.1"/>
    <property type="molecule type" value="Genomic_DNA"/>
</dbReference>
<accession>A0A822ZG86</accession>
<sequence>MKVGLVIYFLLIYLSCFVAQSHASQANALANLYKKKLQGKIAGIDLTSDEMKMTQIITEAKVLPQEGLKEKDMIERLPGQPPVGFKQYGGYVTVDESAGRALFYYFAEAQDAKSKPLLLWLNGGPGCSSFGYGAMVELGPFRVHSDGKTLYENHYSWNRVANVVFLESPAGVGFSYSNKTSDYNTRGDGNTAQDNYVFLVNWLERFPEYKTRDFYIAGESYAGHYVPQLAHTILLHNKIAPNNTINLKGIMIGNAVLNDETDMKGMYDYVWTHALSSDETNKAINTYCNFNATKLSEKCLNSLIEAEMNVGFIDIYNIYGPLCFSSNLTEKPKMASTACFNLQLMKFDPCSDYYVIAYLNHPDVQEALHANITKLKYKWRPCNHEIYSNWSDSASTVLPLLQELMAEGIRVLVFSGDVDGRVPVTSTKYSLNKLQLLVNTSWYPWYTNNEVGGYTVVYKGGLTFSTVRGAGHEVPSYQPLRALDLVKYFLHGKPLPSL</sequence>
<keyword evidence="6 10" id="KW-0732">Signal</keyword>
<comment type="subcellular location">
    <subcellularLocation>
        <location evidence="1">Secreted</location>
    </subcellularLocation>
</comment>
<name>A0A822ZG86_NELNU</name>
<dbReference type="InterPro" id="IPR033124">
    <property type="entry name" value="Ser_caboxypep_his_AS"/>
</dbReference>
<evidence type="ECO:0000256" key="9">
    <source>
        <dbReference type="ARBA" id="ARBA00023180"/>
    </source>
</evidence>
<protein>
    <recommendedName>
        <fullName evidence="10">Carboxypeptidase</fullName>
        <ecNumber evidence="10">3.4.16.-</ecNumber>
    </recommendedName>
</protein>
<evidence type="ECO:0000313" key="11">
    <source>
        <dbReference type="EMBL" id="DAD42469.1"/>
    </source>
</evidence>
<feature type="chain" id="PRO_5033109708" description="Carboxypeptidase" evidence="10">
    <location>
        <begin position="24"/>
        <end position="498"/>
    </location>
</feature>
<dbReference type="InterPro" id="IPR018202">
    <property type="entry name" value="Ser_caboxypep_ser_AS"/>
</dbReference>
<dbReference type="FunFam" id="3.40.50.1820:FF:000030">
    <property type="entry name" value="Carboxypeptidase"/>
    <property type="match status" value="1"/>
</dbReference>
<dbReference type="PANTHER" id="PTHR11802:SF132">
    <property type="entry name" value="SERINE CARBOXYPEPTIDASE-LIKE 36-RELATED"/>
    <property type="match status" value="1"/>
</dbReference>
<dbReference type="Pfam" id="PF00450">
    <property type="entry name" value="Peptidase_S10"/>
    <property type="match status" value="1"/>
</dbReference>
<dbReference type="Gene3D" id="6.10.250.940">
    <property type="match status" value="1"/>
</dbReference>
<comment type="similarity">
    <text evidence="2 10">Belongs to the peptidase S10 family.</text>
</comment>
<dbReference type="SUPFAM" id="SSF53474">
    <property type="entry name" value="alpha/beta-Hydrolases"/>
    <property type="match status" value="1"/>
</dbReference>
<dbReference type="AlphaFoldDB" id="A0A822ZG86"/>
<keyword evidence="8" id="KW-1015">Disulfide bond</keyword>
<keyword evidence="9" id="KW-0325">Glycoprotein</keyword>
<dbReference type="PANTHER" id="PTHR11802">
    <property type="entry name" value="SERINE PROTEASE FAMILY S10 SERINE CARBOXYPEPTIDASE"/>
    <property type="match status" value="1"/>
</dbReference>
<evidence type="ECO:0000256" key="5">
    <source>
        <dbReference type="ARBA" id="ARBA00022670"/>
    </source>
</evidence>
<proteinExistence type="inferred from homology"/>
<evidence type="ECO:0000256" key="10">
    <source>
        <dbReference type="RuleBase" id="RU361156"/>
    </source>
</evidence>
<organism evidence="11 12">
    <name type="scientific">Nelumbo nucifera</name>
    <name type="common">Sacred lotus</name>
    <dbReference type="NCBI Taxonomy" id="4432"/>
    <lineage>
        <taxon>Eukaryota</taxon>
        <taxon>Viridiplantae</taxon>
        <taxon>Streptophyta</taxon>
        <taxon>Embryophyta</taxon>
        <taxon>Tracheophyta</taxon>
        <taxon>Spermatophyta</taxon>
        <taxon>Magnoliopsida</taxon>
        <taxon>Proteales</taxon>
        <taxon>Nelumbonaceae</taxon>
        <taxon>Nelumbo</taxon>
    </lineage>
</organism>
<keyword evidence="4 10" id="KW-0121">Carboxypeptidase</keyword>
<dbReference type="PROSITE" id="PS00560">
    <property type="entry name" value="CARBOXYPEPT_SER_HIS"/>
    <property type="match status" value="1"/>
</dbReference>
<dbReference type="Gene3D" id="3.40.50.11320">
    <property type="match status" value="1"/>
</dbReference>
<evidence type="ECO:0000256" key="3">
    <source>
        <dbReference type="ARBA" id="ARBA00022525"/>
    </source>
</evidence>
<evidence type="ECO:0000256" key="6">
    <source>
        <dbReference type="ARBA" id="ARBA00022729"/>
    </source>
</evidence>
<evidence type="ECO:0000256" key="1">
    <source>
        <dbReference type="ARBA" id="ARBA00004613"/>
    </source>
</evidence>
<evidence type="ECO:0000256" key="8">
    <source>
        <dbReference type="ARBA" id="ARBA00023157"/>
    </source>
</evidence>
<keyword evidence="5 10" id="KW-0645">Protease</keyword>
<comment type="caution">
    <text evidence="11">The sequence shown here is derived from an EMBL/GenBank/DDBJ whole genome shotgun (WGS) entry which is preliminary data.</text>
</comment>
<keyword evidence="12" id="KW-1185">Reference proteome</keyword>
<dbReference type="InterPro" id="IPR001563">
    <property type="entry name" value="Peptidase_S10"/>
</dbReference>
<dbReference type="Proteomes" id="UP000607653">
    <property type="component" value="Unassembled WGS sequence"/>
</dbReference>
<keyword evidence="7 10" id="KW-0378">Hydrolase</keyword>